<comment type="caution">
    <text evidence="1">The sequence shown here is derived from an EMBL/GenBank/DDBJ whole genome shotgun (WGS) entry which is preliminary data.</text>
</comment>
<dbReference type="EMBL" id="JAQTJH010000017">
    <property type="protein sequence ID" value="MDK2063095.1"/>
    <property type="molecule type" value="Genomic_DNA"/>
</dbReference>
<dbReference type="RefSeq" id="WP_284075099.1">
    <property type="nucleotide sequence ID" value="NZ_JAQTJH010000017.1"/>
</dbReference>
<evidence type="ECO:0000313" key="2">
    <source>
        <dbReference type="Proteomes" id="UP001237843"/>
    </source>
</evidence>
<reference evidence="1" key="1">
    <citation type="journal article" date="2023" name="Antibiotics">
        <title>Genomic Characterization of Antibiotic-Resistant Campylobacterales Isolated from Chilean Poultry Meat.</title>
        <authorList>
            <person name="Concha-Toloza M."/>
            <person name="Lopez-Cantillo M."/>
            <person name="Molina-Mora J.A."/>
            <person name="Collado L."/>
        </authorList>
    </citation>
    <scope>NUCLEOTIDE SEQUENCE</scope>
    <source>
        <strain evidence="1">FR1p273A</strain>
    </source>
</reference>
<organism evidence="1 2">
    <name type="scientific">Aliarcobacter butzleri</name>
    <dbReference type="NCBI Taxonomy" id="28197"/>
    <lineage>
        <taxon>Bacteria</taxon>
        <taxon>Pseudomonadati</taxon>
        <taxon>Campylobacterota</taxon>
        <taxon>Epsilonproteobacteria</taxon>
        <taxon>Campylobacterales</taxon>
        <taxon>Arcobacteraceae</taxon>
        <taxon>Aliarcobacter</taxon>
    </lineage>
</organism>
<protein>
    <submittedName>
        <fullName evidence="1">Uncharacterized protein</fullName>
    </submittedName>
</protein>
<name>A0AAW6VRC1_9BACT</name>
<dbReference type="Proteomes" id="UP001237843">
    <property type="component" value="Unassembled WGS sequence"/>
</dbReference>
<dbReference type="AlphaFoldDB" id="A0AAW6VRC1"/>
<gene>
    <name evidence="1" type="ORF">PT520_11255</name>
</gene>
<evidence type="ECO:0000313" key="1">
    <source>
        <dbReference type="EMBL" id="MDK2063095.1"/>
    </source>
</evidence>
<reference evidence="1" key="2">
    <citation type="submission" date="2023-02" db="EMBL/GenBank/DDBJ databases">
        <authorList>
            <person name="Concha-Toloza M."/>
            <person name="Lopez-Cantillo M."/>
            <person name="Molina-Mora J."/>
            <person name="Collado L."/>
        </authorList>
    </citation>
    <scope>NUCLEOTIDE SEQUENCE</scope>
    <source>
        <strain evidence="1">FR1p273A</strain>
    </source>
</reference>
<sequence length="799" mass="95261">MSIIIEGSTLSDIGKGLEEKYSNIRFLFQIDFSENDYYILKKLFQNDVLIQSTYFDKNFFFSYFKNRPFYRVPFLLLIIGFARYEYLDAKNGSNFFQNFLENILNNKKAEAIDFRNQIIDYFFKWRGISSLEEEGLYIFSLQNKGVSLKLKDCGKQKYINSFLYHAGCICNNDDLKIYLRVLKFLSEKIDIEIEFVSEDITNLYNQIDFKIYNNNVEKFFDILTTNTEIQKYYFDFIKQSIYLLKKQNYIGMFDLPIHVKNYLLFTGVYGKEINKINLIESDFIYQNEEIIFKPSFKNIYNQFEVLSFKIGDKSKIVNKQYDNYIEDDFDDFYIKLNNPKEAFKIEMYINDTLFKSFEIELFKNKFILFDSGFNVKSLNNTKEIDVPKSDEGEKYYIITEDILELKEVMNKNLDSLFLYEVLLDGEISSININNIEYEISFQPKFDSEVEFKDDEFIYFSNLPDFILSKKDEYRFEAINLFSNEKLSYQEFKNFNKSIGKFEINIGSKKHYKIILIKGFEIVKWFNWYENDKIIKIALENKDIRTNETFEEIIEDKRVLTFDIQKLTNPILVFNQINGENIHISIKEPKIELSLIDKRTNITKVTSKQNNIKLSKLKEFRRLKIVLKNFPQKIKFENAQIGKDIVEINNSLNEYSVSIKNIIESFENSQKSNVSIKLKNKYNYINIANIINDTQVDKVEKNDDFIKISDVEFLMSNYQYLEVYIDNIAYQIKEIYHDSPSGFTDFYISMEEIRQTKRENKIKRPFTTIEKNGLYVKVSDIKYDDLDEIKHKNLGETEDE</sequence>
<proteinExistence type="predicted"/>
<accession>A0AAW6VRC1</accession>